<reference evidence="1 2" key="2">
    <citation type="submission" date="2018-11" db="EMBL/GenBank/DDBJ databases">
        <authorList>
            <consortium name="Pathogen Informatics"/>
        </authorList>
    </citation>
    <scope>NUCLEOTIDE SEQUENCE [LARGE SCALE GENOMIC DNA]</scope>
</reference>
<dbReference type="EMBL" id="UYSL01020595">
    <property type="protein sequence ID" value="VDL75351.1"/>
    <property type="molecule type" value="Genomic_DNA"/>
</dbReference>
<gene>
    <name evidence="1" type="ORF">NBR_LOCUS11762</name>
</gene>
<name>A0A0N4Y6N9_NIPBR</name>
<dbReference type="Proteomes" id="UP000271162">
    <property type="component" value="Unassembled WGS sequence"/>
</dbReference>
<protein>
    <submittedName>
        <fullName evidence="3">PHM7_ext domain-containing protein</fullName>
    </submittedName>
</protein>
<accession>A0A0N4Y6N9</accession>
<dbReference type="AlphaFoldDB" id="A0A0N4Y6N9"/>
<proteinExistence type="predicted"/>
<evidence type="ECO:0000313" key="2">
    <source>
        <dbReference type="Proteomes" id="UP000271162"/>
    </source>
</evidence>
<sequence length="208" mass="23921">MKRIATRLKKDSMITMGSWPEERCTETPQRIQGLVSVKRRKRRVINISRKFHADLSNGIIKFFSRKKTGSTDPEFQIDLAKATVMYDDKRIVIILKVANEIHSLIPLEDSLEQWRDAIYKHRLYRQEAVRKGLQPDSTHTLETISGGAGQGFKWVLILQVPTKIIGNPFSVQSSILGLVIGRILPYVSNSLLFYSRSFRMETETEKKT</sequence>
<keyword evidence="2" id="KW-1185">Reference proteome</keyword>
<reference evidence="3" key="1">
    <citation type="submission" date="2017-02" db="UniProtKB">
        <authorList>
            <consortium name="WormBaseParasite"/>
        </authorList>
    </citation>
    <scope>IDENTIFICATION</scope>
</reference>
<dbReference type="WBParaSite" id="NBR_0001176101-mRNA-1">
    <property type="protein sequence ID" value="NBR_0001176101-mRNA-1"/>
    <property type="gene ID" value="NBR_0001176101"/>
</dbReference>
<organism evidence="3">
    <name type="scientific">Nippostrongylus brasiliensis</name>
    <name type="common">Rat hookworm</name>
    <dbReference type="NCBI Taxonomy" id="27835"/>
    <lineage>
        <taxon>Eukaryota</taxon>
        <taxon>Metazoa</taxon>
        <taxon>Ecdysozoa</taxon>
        <taxon>Nematoda</taxon>
        <taxon>Chromadorea</taxon>
        <taxon>Rhabditida</taxon>
        <taxon>Rhabditina</taxon>
        <taxon>Rhabditomorpha</taxon>
        <taxon>Strongyloidea</taxon>
        <taxon>Heligmosomidae</taxon>
        <taxon>Nippostrongylus</taxon>
    </lineage>
</organism>
<evidence type="ECO:0000313" key="1">
    <source>
        <dbReference type="EMBL" id="VDL75351.1"/>
    </source>
</evidence>
<evidence type="ECO:0000313" key="3">
    <source>
        <dbReference type="WBParaSite" id="NBR_0001176101-mRNA-1"/>
    </source>
</evidence>